<evidence type="ECO:0008006" key="3">
    <source>
        <dbReference type="Google" id="ProtNLM"/>
    </source>
</evidence>
<dbReference type="KEGG" id="ttu:TERTU_2663"/>
<dbReference type="OrthoDB" id="5500342at2"/>
<evidence type="ECO:0000313" key="2">
    <source>
        <dbReference type="Proteomes" id="UP000009080"/>
    </source>
</evidence>
<evidence type="ECO:0000313" key="1">
    <source>
        <dbReference type="EMBL" id="ACR14521.1"/>
    </source>
</evidence>
<dbReference type="eggNOG" id="COG3791">
    <property type="taxonomic scope" value="Bacteria"/>
</dbReference>
<gene>
    <name evidence="1" type="ordered locus">TERTU_2663</name>
</gene>
<name>C5BLY7_TERTT</name>
<proteinExistence type="predicted"/>
<dbReference type="InterPro" id="IPR046149">
    <property type="entry name" value="DUF6151"/>
</dbReference>
<dbReference type="STRING" id="377629.TERTU_2663"/>
<organism evidence="1 2">
    <name type="scientific">Teredinibacter turnerae (strain ATCC 39867 / T7901)</name>
    <dbReference type="NCBI Taxonomy" id="377629"/>
    <lineage>
        <taxon>Bacteria</taxon>
        <taxon>Pseudomonadati</taxon>
        <taxon>Pseudomonadota</taxon>
        <taxon>Gammaproteobacteria</taxon>
        <taxon>Cellvibrionales</taxon>
        <taxon>Cellvibrionaceae</taxon>
        <taxon>Teredinibacter</taxon>
    </lineage>
</organism>
<dbReference type="RefSeq" id="WP_015820635.1">
    <property type="nucleotide sequence ID" value="NC_012997.1"/>
</dbReference>
<protein>
    <recommendedName>
        <fullName evidence="3">CENP-V/GFA domain-containing protein</fullName>
    </recommendedName>
</protein>
<keyword evidence="2" id="KW-1185">Reference proteome</keyword>
<dbReference type="Proteomes" id="UP000009080">
    <property type="component" value="Chromosome"/>
</dbReference>
<reference evidence="1 2" key="1">
    <citation type="journal article" date="2009" name="PLoS ONE">
        <title>The complete genome of Teredinibacter turnerae T7901: an intracellular endosymbiont of marine wood-boring bivalves (shipworms).</title>
        <authorList>
            <person name="Yang J.C."/>
            <person name="Madupu R."/>
            <person name="Durkin A.S."/>
            <person name="Ekborg N.A."/>
            <person name="Pedamallu C.S."/>
            <person name="Hostetler J.B."/>
            <person name="Radune D."/>
            <person name="Toms B.S."/>
            <person name="Henrissat B."/>
            <person name="Coutinho P.M."/>
            <person name="Schwarz S."/>
            <person name="Field L."/>
            <person name="Trindade-Silva A.E."/>
            <person name="Soares C.A.G."/>
            <person name="Elshahawi S."/>
            <person name="Hanora A."/>
            <person name="Schmidt E.W."/>
            <person name="Haygood M.G."/>
            <person name="Posfai J."/>
            <person name="Benner J."/>
            <person name="Madinger C."/>
            <person name="Nove J."/>
            <person name="Anton B."/>
            <person name="Chaudhary K."/>
            <person name="Foster J."/>
            <person name="Holman A."/>
            <person name="Kumar S."/>
            <person name="Lessard P.A."/>
            <person name="Luyten Y.A."/>
            <person name="Slatko B."/>
            <person name="Wood N."/>
            <person name="Wu B."/>
            <person name="Teplitski M."/>
            <person name="Mougous J.D."/>
            <person name="Ward N."/>
            <person name="Eisen J.A."/>
            <person name="Badger J.H."/>
            <person name="Distel D.L."/>
        </authorList>
    </citation>
    <scope>NUCLEOTIDE SEQUENCE [LARGE SCALE GENOMIC DNA]</scope>
    <source>
        <strain evidence="2">ATCC 39867 / T7901</strain>
    </source>
</reference>
<dbReference type="Pfam" id="PF19648">
    <property type="entry name" value="DUF6151"/>
    <property type="match status" value="1"/>
</dbReference>
<sequence>MSKVVPLACSCGAVKGELNVVPGDFFHVACLCCDCQAFAAKLGREDFVLDSSGGSELFQTYPAYFTITEGAEHIRALQLKPKGLFRWYTACCNTPLANTMKSAHVPFVGLSVKLMQFDSAADKSAAIGPVTLRAFGKHARGPMPADAHATFPKSFLPKILKFMGKGLLLGKSRPSPLFKGGKPVAEIEIVS</sequence>
<accession>C5BLY7</accession>
<dbReference type="EMBL" id="CP001614">
    <property type="protein sequence ID" value="ACR14521.1"/>
    <property type="molecule type" value="Genomic_DNA"/>
</dbReference>
<dbReference type="HOGENOM" id="CLU_1364457_0_0_6"/>
<dbReference type="AlphaFoldDB" id="C5BLY7"/>